<dbReference type="GO" id="GO:0032259">
    <property type="term" value="P:methylation"/>
    <property type="evidence" value="ECO:0007669"/>
    <property type="project" value="UniProtKB-KW"/>
</dbReference>
<dbReference type="Proteomes" id="UP000070299">
    <property type="component" value="Unassembled WGS sequence"/>
</dbReference>
<accession>A0A136A325</accession>
<evidence type="ECO:0000256" key="10">
    <source>
        <dbReference type="ARBA" id="ARBA00023125"/>
    </source>
</evidence>
<dbReference type="GO" id="GO:0043916">
    <property type="term" value="F:DNA-7-methylguanine glycosylase activity"/>
    <property type="evidence" value="ECO:0007669"/>
    <property type="project" value="TreeGrafter"/>
</dbReference>
<dbReference type="InterPro" id="IPR051912">
    <property type="entry name" value="Alkylbase_DNA_Glycosylase/TA"/>
</dbReference>
<dbReference type="Gene3D" id="3.30.310.20">
    <property type="entry name" value="DNA-3-methyladenine glycosylase AlkA, N-terminal domain"/>
    <property type="match status" value="1"/>
</dbReference>
<dbReference type="InterPro" id="IPR004026">
    <property type="entry name" value="Ada_DNA_repair_Zn-bd"/>
</dbReference>
<proteinExistence type="predicted"/>
<dbReference type="GO" id="GO:0032131">
    <property type="term" value="F:alkylated DNA binding"/>
    <property type="evidence" value="ECO:0007669"/>
    <property type="project" value="TreeGrafter"/>
</dbReference>
<comment type="catalytic activity">
    <reaction evidence="1">
        <text>Hydrolysis of alkylated DNA, releasing 3-methyladenine, 3-methylguanine, 7-methylguanine and 7-methyladenine.</text>
        <dbReference type="EC" id="3.2.2.21"/>
    </reaction>
</comment>
<comment type="cofactor">
    <cofactor evidence="2">
        <name>Zn(2+)</name>
        <dbReference type="ChEBI" id="CHEBI:29105"/>
    </cofactor>
</comment>
<dbReference type="GO" id="GO:0006307">
    <property type="term" value="P:DNA alkylation repair"/>
    <property type="evidence" value="ECO:0007669"/>
    <property type="project" value="TreeGrafter"/>
</dbReference>
<evidence type="ECO:0000256" key="2">
    <source>
        <dbReference type="ARBA" id="ARBA00001947"/>
    </source>
</evidence>
<dbReference type="GO" id="GO:0008725">
    <property type="term" value="F:DNA-3-methyladenine glycosylase activity"/>
    <property type="evidence" value="ECO:0007669"/>
    <property type="project" value="TreeGrafter"/>
</dbReference>
<dbReference type="RefSeq" id="WP_068372499.1">
    <property type="nucleotide sequence ID" value="NZ_LSNE01000003.1"/>
</dbReference>
<evidence type="ECO:0000313" key="16">
    <source>
        <dbReference type="Proteomes" id="UP000070299"/>
    </source>
</evidence>
<dbReference type="PROSITE" id="PS01124">
    <property type="entry name" value="HTH_ARAC_FAMILY_2"/>
    <property type="match status" value="1"/>
</dbReference>
<comment type="caution">
    <text evidence="15">The sequence shown here is derived from an EMBL/GenBank/DDBJ whole genome shotgun (WGS) entry which is preliminary data.</text>
</comment>
<dbReference type="InterPro" id="IPR018060">
    <property type="entry name" value="HTH_AraC"/>
</dbReference>
<dbReference type="FunFam" id="3.40.10.10:FF:000001">
    <property type="entry name" value="DNA-3-methyladenine glycosylase 2"/>
    <property type="match status" value="1"/>
</dbReference>
<name>A0A136A325_9ALTE</name>
<evidence type="ECO:0000256" key="6">
    <source>
        <dbReference type="ARBA" id="ARBA00022723"/>
    </source>
</evidence>
<dbReference type="GO" id="GO:0006285">
    <property type="term" value="P:base-excision repair, AP site formation"/>
    <property type="evidence" value="ECO:0007669"/>
    <property type="project" value="TreeGrafter"/>
</dbReference>
<keyword evidence="10" id="KW-0238">DNA-binding</keyword>
<keyword evidence="4" id="KW-0489">Methyltransferase</keyword>
<dbReference type="GO" id="GO:0003700">
    <property type="term" value="F:DNA-binding transcription factor activity"/>
    <property type="evidence" value="ECO:0007669"/>
    <property type="project" value="InterPro"/>
</dbReference>
<keyword evidence="5" id="KW-0808">Transferase</keyword>
<keyword evidence="16" id="KW-1185">Reference proteome</keyword>
<dbReference type="STRING" id="1799789.AX660_06275"/>
<dbReference type="EMBL" id="LSNE01000003">
    <property type="protein sequence ID" value="KXI29648.1"/>
    <property type="molecule type" value="Genomic_DNA"/>
</dbReference>
<dbReference type="SUPFAM" id="SSF48150">
    <property type="entry name" value="DNA-glycosylase"/>
    <property type="match status" value="1"/>
</dbReference>
<dbReference type="Pfam" id="PF12833">
    <property type="entry name" value="HTH_18"/>
    <property type="match status" value="1"/>
</dbReference>
<evidence type="ECO:0000256" key="13">
    <source>
        <dbReference type="ARBA" id="ARBA00023204"/>
    </source>
</evidence>
<dbReference type="GO" id="GO:0008168">
    <property type="term" value="F:methyltransferase activity"/>
    <property type="evidence" value="ECO:0007669"/>
    <property type="project" value="UniProtKB-KW"/>
</dbReference>
<feature type="domain" description="HTH araC/xylS-type" evidence="14">
    <location>
        <begin position="82"/>
        <end position="182"/>
    </location>
</feature>
<keyword evidence="11" id="KW-0010">Activator</keyword>
<dbReference type="InterPro" id="IPR037046">
    <property type="entry name" value="AlkA_N_sf"/>
</dbReference>
<keyword evidence="13" id="KW-0234">DNA repair</keyword>
<evidence type="ECO:0000256" key="12">
    <source>
        <dbReference type="ARBA" id="ARBA00023163"/>
    </source>
</evidence>
<keyword evidence="9" id="KW-0805">Transcription regulation</keyword>
<dbReference type="SMART" id="SM01009">
    <property type="entry name" value="AlkA_N"/>
    <property type="match status" value="1"/>
</dbReference>
<dbReference type="InterPro" id="IPR035451">
    <property type="entry name" value="Ada-like_dom_sf"/>
</dbReference>
<dbReference type="PANTHER" id="PTHR43003">
    <property type="entry name" value="DNA-3-METHYLADENINE GLYCOSYLASE"/>
    <property type="match status" value="1"/>
</dbReference>
<keyword evidence="12" id="KW-0804">Transcription</keyword>
<dbReference type="GO" id="GO:0043565">
    <property type="term" value="F:sequence-specific DNA binding"/>
    <property type="evidence" value="ECO:0007669"/>
    <property type="project" value="InterPro"/>
</dbReference>
<dbReference type="Gene3D" id="3.40.10.10">
    <property type="entry name" value="DNA Methylphosphotriester Repair Domain"/>
    <property type="match status" value="1"/>
</dbReference>
<dbReference type="Gene3D" id="1.10.10.60">
    <property type="entry name" value="Homeodomain-like"/>
    <property type="match status" value="2"/>
</dbReference>
<dbReference type="AlphaFoldDB" id="A0A136A325"/>
<keyword evidence="6" id="KW-0479">Metal-binding</keyword>
<dbReference type="Gene3D" id="1.10.340.30">
    <property type="entry name" value="Hypothetical protein, domain 2"/>
    <property type="match status" value="1"/>
</dbReference>
<dbReference type="PANTHER" id="PTHR43003:SF13">
    <property type="entry name" value="DNA-3-METHYLADENINE GLYCOSYLASE 2"/>
    <property type="match status" value="1"/>
</dbReference>
<gene>
    <name evidence="15" type="ORF">AX660_06275</name>
</gene>
<dbReference type="Pfam" id="PF02805">
    <property type="entry name" value="Ada_Zn_binding"/>
    <property type="match status" value="1"/>
</dbReference>
<evidence type="ECO:0000256" key="4">
    <source>
        <dbReference type="ARBA" id="ARBA00022603"/>
    </source>
</evidence>
<dbReference type="SUPFAM" id="SSF46689">
    <property type="entry name" value="Homeodomain-like"/>
    <property type="match status" value="2"/>
</dbReference>
<dbReference type="InterPro" id="IPR003265">
    <property type="entry name" value="HhH-GPD_domain"/>
</dbReference>
<dbReference type="Pfam" id="PF06029">
    <property type="entry name" value="AlkA_N"/>
    <property type="match status" value="1"/>
</dbReference>
<evidence type="ECO:0000313" key="15">
    <source>
        <dbReference type="EMBL" id="KXI29648.1"/>
    </source>
</evidence>
<evidence type="ECO:0000256" key="11">
    <source>
        <dbReference type="ARBA" id="ARBA00023159"/>
    </source>
</evidence>
<dbReference type="InterPro" id="IPR009057">
    <property type="entry name" value="Homeodomain-like_sf"/>
</dbReference>
<reference evidence="16" key="1">
    <citation type="submission" date="2016-02" db="EMBL/GenBank/DDBJ databases">
        <authorList>
            <person name="Schultz-Johansen M."/>
            <person name="Glaring M.A."/>
            <person name="Bech P.K."/>
            <person name="Stougaard P."/>
        </authorList>
    </citation>
    <scope>NUCLEOTIDE SEQUENCE [LARGE SCALE GENOMIC DNA]</scope>
    <source>
        <strain evidence="16">S66</strain>
    </source>
</reference>
<evidence type="ECO:0000256" key="9">
    <source>
        <dbReference type="ARBA" id="ARBA00023015"/>
    </source>
</evidence>
<dbReference type="InterPro" id="IPR011257">
    <property type="entry name" value="DNA_glycosylase"/>
</dbReference>
<dbReference type="EC" id="3.2.2.21" evidence="3"/>
<dbReference type="InterPro" id="IPR010316">
    <property type="entry name" value="AlkA_N"/>
</dbReference>
<evidence type="ECO:0000256" key="8">
    <source>
        <dbReference type="ARBA" id="ARBA00022833"/>
    </source>
</evidence>
<dbReference type="SUPFAM" id="SSF57884">
    <property type="entry name" value="Ada DNA repair protein, N-terminal domain (N-Ada 10)"/>
    <property type="match status" value="1"/>
</dbReference>
<evidence type="ECO:0000256" key="7">
    <source>
        <dbReference type="ARBA" id="ARBA00022763"/>
    </source>
</evidence>
<evidence type="ECO:0000256" key="1">
    <source>
        <dbReference type="ARBA" id="ARBA00000086"/>
    </source>
</evidence>
<keyword evidence="7" id="KW-0227">DNA damage</keyword>
<sequence length="449" mass="51361">MTDTHLYQQARLSRDPRFDGSFFVAVKTTKIFCRPICPATLPLEKNVEYFVMAQQAMQQGYRPCLRCRPDSAPRSNPWQGVLTTVKRASQLLHSNHQLNISDIAAKLGISDRYFRQLFQRQLGISPKQFQLFDQILFAKHLLHQSNLSVEQIAQTSGFNNARRLQIQMKKVTGLTPSQVRKQQRHIEQDINLTMAFRPPYNWPHIRDFLAARAIPVIEKICEHSYARSFILGDCRGWFQATFDEPNNQFSLCIKLDNIKSLAQVLRNIERVLDVSADIQAIQQQLKASGVPHELLSEGMRLPGIWDPIEAGCRAILGQQISVKAAINLVSQLVNELGEKSPDGHYFPTPQNIATHDLTFLKIPDSRRQTLKAFAAWCEQHPDGEIDDWLTIKGIGPWTVAYTKLRGLSSPDIWLDTDLVIKNQLKKYAINAELARPWRSYLTLQLWKLA</sequence>
<evidence type="ECO:0000256" key="5">
    <source>
        <dbReference type="ARBA" id="ARBA00022679"/>
    </source>
</evidence>
<keyword evidence="8" id="KW-0862">Zinc</keyword>
<dbReference type="GO" id="GO:0005737">
    <property type="term" value="C:cytoplasm"/>
    <property type="evidence" value="ECO:0007669"/>
    <property type="project" value="TreeGrafter"/>
</dbReference>
<dbReference type="SMART" id="SM00478">
    <property type="entry name" value="ENDO3c"/>
    <property type="match status" value="1"/>
</dbReference>
<organism evidence="15 16">
    <name type="scientific">Paraglaciecola hydrolytica</name>
    <dbReference type="NCBI Taxonomy" id="1799789"/>
    <lineage>
        <taxon>Bacteria</taxon>
        <taxon>Pseudomonadati</taxon>
        <taxon>Pseudomonadota</taxon>
        <taxon>Gammaproteobacteria</taxon>
        <taxon>Alteromonadales</taxon>
        <taxon>Alteromonadaceae</taxon>
        <taxon>Paraglaciecola</taxon>
    </lineage>
</organism>
<dbReference type="GO" id="GO:0032993">
    <property type="term" value="C:protein-DNA complex"/>
    <property type="evidence" value="ECO:0007669"/>
    <property type="project" value="TreeGrafter"/>
</dbReference>
<dbReference type="GO" id="GO:0008270">
    <property type="term" value="F:zinc ion binding"/>
    <property type="evidence" value="ECO:0007669"/>
    <property type="project" value="InterPro"/>
</dbReference>
<evidence type="ECO:0000256" key="3">
    <source>
        <dbReference type="ARBA" id="ARBA00012000"/>
    </source>
</evidence>
<evidence type="ECO:0000259" key="14">
    <source>
        <dbReference type="PROSITE" id="PS01124"/>
    </source>
</evidence>
<dbReference type="OrthoDB" id="9811249at2"/>
<dbReference type="SMART" id="SM00342">
    <property type="entry name" value="HTH_ARAC"/>
    <property type="match status" value="1"/>
</dbReference>
<protein>
    <recommendedName>
        <fullName evidence="3">DNA-3-methyladenine glycosylase II</fullName>
        <ecNumber evidence="3">3.2.2.21</ecNumber>
    </recommendedName>
</protein>
<dbReference type="SUPFAM" id="SSF55945">
    <property type="entry name" value="TATA-box binding protein-like"/>
    <property type="match status" value="1"/>
</dbReference>